<feature type="domain" description="EGF-like" evidence="13">
    <location>
        <begin position="227"/>
        <end position="262"/>
    </location>
</feature>
<dbReference type="SMART" id="SM00181">
    <property type="entry name" value="EGF"/>
    <property type="match status" value="12"/>
</dbReference>
<evidence type="ECO:0000256" key="5">
    <source>
        <dbReference type="ARBA" id="ARBA00022536"/>
    </source>
</evidence>
<dbReference type="PROSITE" id="PS00010">
    <property type="entry name" value="ASX_HYDROXYL"/>
    <property type="match status" value="7"/>
</dbReference>
<feature type="disulfide bond" evidence="10">
    <location>
        <begin position="252"/>
        <end position="261"/>
    </location>
</feature>
<gene>
    <name evidence="15" type="ORF">CVLEPA_LOCUS14845</name>
</gene>
<evidence type="ECO:0000313" key="16">
    <source>
        <dbReference type="Proteomes" id="UP001642483"/>
    </source>
</evidence>
<feature type="disulfide bond" evidence="10">
    <location>
        <begin position="201"/>
        <end position="210"/>
    </location>
</feature>
<feature type="domain" description="EGF-like" evidence="13">
    <location>
        <begin position="97"/>
        <end position="129"/>
    </location>
</feature>
<dbReference type="InterPro" id="IPR009030">
    <property type="entry name" value="Growth_fac_rcpt_cys_sf"/>
</dbReference>
<feature type="disulfide bond" evidence="10">
    <location>
        <begin position="1011"/>
        <end position="1020"/>
    </location>
</feature>
<feature type="region of interest" description="Disordered" evidence="11">
    <location>
        <begin position="570"/>
        <end position="598"/>
    </location>
</feature>
<keyword evidence="9" id="KW-0325">Glycoprotein</keyword>
<dbReference type="SUPFAM" id="SSF57184">
    <property type="entry name" value="Growth factor receptor domain"/>
    <property type="match status" value="3"/>
</dbReference>
<dbReference type="SMART" id="SM00179">
    <property type="entry name" value="EGF_CA"/>
    <property type="match status" value="10"/>
</dbReference>
<keyword evidence="8 10" id="KW-1015">Disulfide bond</keyword>
<dbReference type="InterPro" id="IPR000152">
    <property type="entry name" value="EGF-type_Asp/Asn_hydroxyl_site"/>
</dbReference>
<dbReference type="Pfam" id="PF00008">
    <property type="entry name" value="EGF"/>
    <property type="match status" value="2"/>
</dbReference>
<feature type="disulfide bond" evidence="10">
    <location>
        <begin position="971"/>
        <end position="980"/>
    </location>
</feature>
<evidence type="ECO:0000256" key="4">
    <source>
        <dbReference type="ARBA" id="ARBA00022530"/>
    </source>
</evidence>
<dbReference type="PROSITE" id="PS00022">
    <property type="entry name" value="EGF_1"/>
    <property type="match status" value="5"/>
</dbReference>
<keyword evidence="6 12" id="KW-0732">Signal</keyword>
<accession>A0ABP0FZI7</accession>
<evidence type="ECO:0000256" key="8">
    <source>
        <dbReference type="ARBA" id="ARBA00023157"/>
    </source>
</evidence>
<dbReference type="InterPro" id="IPR000742">
    <property type="entry name" value="EGF"/>
</dbReference>
<comment type="caution">
    <text evidence="10">Lacks conserved residue(s) required for the propagation of feature annotation.</text>
</comment>
<keyword evidence="7" id="KW-0677">Repeat</keyword>
<comment type="similarity">
    <text evidence="2">Belongs to the fibulin family.</text>
</comment>
<dbReference type="InterPro" id="IPR052235">
    <property type="entry name" value="Nephronectin_domain"/>
</dbReference>
<dbReference type="InterPro" id="IPR026823">
    <property type="entry name" value="cEGF"/>
</dbReference>
<feature type="domain" description="TB" evidence="14">
    <location>
        <begin position="432"/>
        <end position="484"/>
    </location>
</feature>
<comment type="caution">
    <text evidence="15">The sequence shown here is derived from an EMBL/GenBank/DDBJ whole genome shotgun (WGS) entry which is preliminary data.</text>
</comment>
<dbReference type="PANTHER" id="PTHR24050">
    <property type="entry name" value="PA14 DOMAIN-CONTAINING PROTEIN"/>
    <property type="match status" value="1"/>
</dbReference>
<dbReference type="InterPro" id="IPR018097">
    <property type="entry name" value="EGF_Ca-bd_CS"/>
</dbReference>
<dbReference type="Pfam" id="PF12661">
    <property type="entry name" value="hEGF"/>
    <property type="match status" value="1"/>
</dbReference>
<evidence type="ECO:0000313" key="15">
    <source>
        <dbReference type="EMBL" id="CAK8683819.1"/>
    </source>
</evidence>
<evidence type="ECO:0000256" key="12">
    <source>
        <dbReference type="SAM" id="SignalP"/>
    </source>
</evidence>
<dbReference type="Pfam" id="PF12662">
    <property type="entry name" value="cEGF"/>
    <property type="match status" value="1"/>
</dbReference>
<dbReference type="EMBL" id="CAWYQH010000097">
    <property type="protein sequence ID" value="CAK8683819.1"/>
    <property type="molecule type" value="Genomic_DNA"/>
</dbReference>
<organism evidence="15 16">
    <name type="scientific">Clavelina lepadiformis</name>
    <name type="common">Light-bulb sea squirt</name>
    <name type="synonym">Ascidia lepadiformis</name>
    <dbReference type="NCBI Taxonomy" id="159417"/>
    <lineage>
        <taxon>Eukaryota</taxon>
        <taxon>Metazoa</taxon>
        <taxon>Chordata</taxon>
        <taxon>Tunicata</taxon>
        <taxon>Ascidiacea</taxon>
        <taxon>Aplousobranchia</taxon>
        <taxon>Clavelinidae</taxon>
        <taxon>Clavelina</taxon>
    </lineage>
</organism>
<dbReference type="PROSITE" id="PS01186">
    <property type="entry name" value="EGF_2"/>
    <property type="match status" value="9"/>
</dbReference>
<dbReference type="SUPFAM" id="SSF57196">
    <property type="entry name" value="EGF/Laminin"/>
    <property type="match status" value="4"/>
</dbReference>
<dbReference type="Gene3D" id="3.90.290.10">
    <property type="entry name" value="TGF-beta binding (TB) domain"/>
    <property type="match status" value="3"/>
</dbReference>
<feature type="domain" description="EGF-like" evidence="13">
    <location>
        <begin position="179"/>
        <end position="211"/>
    </location>
</feature>
<feature type="domain" description="EGF-like" evidence="13">
    <location>
        <begin position="1064"/>
        <end position="1105"/>
    </location>
</feature>
<feature type="chain" id="PRO_5046297300" evidence="12">
    <location>
        <begin position="28"/>
        <end position="1404"/>
    </location>
</feature>
<name>A0ABP0FZI7_CLALP</name>
<keyword evidence="16" id="KW-1185">Reference proteome</keyword>
<proteinExistence type="inferred from homology"/>
<evidence type="ECO:0000256" key="10">
    <source>
        <dbReference type="PROSITE-ProRule" id="PRU00076"/>
    </source>
</evidence>
<dbReference type="CDD" id="cd00054">
    <property type="entry name" value="EGF_CA"/>
    <property type="match status" value="7"/>
</dbReference>
<evidence type="ECO:0000256" key="9">
    <source>
        <dbReference type="ARBA" id="ARBA00023180"/>
    </source>
</evidence>
<feature type="disulfide bond" evidence="10">
    <location>
        <begin position="119"/>
        <end position="128"/>
    </location>
</feature>
<feature type="disulfide bond" evidence="10">
    <location>
        <begin position="101"/>
        <end position="111"/>
    </location>
</feature>
<dbReference type="Proteomes" id="UP001642483">
    <property type="component" value="Unassembled WGS sequence"/>
</dbReference>
<dbReference type="InterPro" id="IPR017878">
    <property type="entry name" value="TB_dom"/>
</dbReference>
<reference evidence="15 16" key="1">
    <citation type="submission" date="2024-02" db="EMBL/GenBank/DDBJ databases">
        <authorList>
            <person name="Daric V."/>
            <person name="Darras S."/>
        </authorList>
    </citation>
    <scope>NUCLEOTIDE SEQUENCE [LARGE SCALE GENOMIC DNA]</scope>
</reference>
<feature type="signal peptide" evidence="12">
    <location>
        <begin position="1"/>
        <end position="27"/>
    </location>
</feature>
<comment type="subcellular location">
    <subcellularLocation>
        <location evidence="1">Secreted</location>
        <location evidence="1">Extracellular space</location>
        <location evidence="1">Extracellular matrix</location>
    </subcellularLocation>
</comment>
<dbReference type="PROSITE" id="PS51364">
    <property type="entry name" value="TB"/>
    <property type="match status" value="3"/>
</dbReference>
<keyword evidence="3" id="KW-0964">Secreted</keyword>
<evidence type="ECO:0000256" key="1">
    <source>
        <dbReference type="ARBA" id="ARBA00004498"/>
    </source>
</evidence>
<feature type="domain" description="TB" evidence="14">
    <location>
        <begin position="1127"/>
        <end position="1175"/>
    </location>
</feature>
<dbReference type="PANTHER" id="PTHR24050:SF28">
    <property type="entry name" value="UROMODULIN-LIKE"/>
    <property type="match status" value="1"/>
</dbReference>
<dbReference type="Pfam" id="PF00683">
    <property type="entry name" value="TB"/>
    <property type="match status" value="2"/>
</dbReference>
<dbReference type="InterPro" id="IPR049883">
    <property type="entry name" value="NOTCH1_EGF-like"/>
</dbReference>
<dbReference type="InterPro" id="IPR013032">
    <property type="entry name" value="EGF-like_CS"/>
</dbReference>
<feature type="domain" description="EGF-like" evidence="13">
    <location>
        <begin position="942"/>
        <end position="981"/>
    </location>
</feature>
<sequence>MKFRKHCSGSLNALLIVLFLFFLMANAQNESGFRRRRVYSSNVVTQNRKNVMRNLLSRHRVTHTAGIRVSTERLYGPNICGARCCPGWTTSKGGFCTTAICKPSCQNGGTCLKPNKCKCPLPYRGRTCGSRKYKSVRTMMRERMNKNRPSQRATVLDTFKGRNNSPTTGFQPTNALRANSPSCSDITCLNGGACVGASCMCPSGFAGGRCQYRNVPRVISASTLERSLKICKALCVNGKCQPFRGNHARCICDQGYQGTFCKTKISSSLPARIRTSSPRRPIPTFRPSLRSRRRKIRRRRKFPSDSPYSNFGKCYRRYGNGTCSLAYVRPLPAHICCRDIGQAWGENCTPCVIIKAKISRKIATTVRCGKGYNLVRGKCRDVNECQSGKEKCKDGKCVNIRGSYWCKCYPGYHLGPTRKSCLPKAVKQTHLNRCCIAINKSGKCTAPITVRGTKSTCCCSLGVAWGVNDELCPLDGTDDRRLLCPYGSGYSKVPSSSEGMMRMVHHIQSNVKLHSNQRPSTTAVAETTSSARTFIIYNTTRSTNMKHTTSTFTIGYMETQPFISKREEIAETQRSEATTEAYSSSSESKRSFTDQSTVPLHSETDLSIVTEPPNKISTTKYFTTTVKDLGTDTVEVTGVKERVGKQQKATLESDDQNHGEPITKYAKVSTITVKTDAPETTTLEKTESGHSITSSRYFTPLAIVTAPHSSSQQIVEEQTKHDALIELKNIQENSTSSQFVSNSPEVVTGRIISPNTAKLLGHVNDTDDTQLKFNRQLMKTTSTAFASVDPTTLQLTTTTKPPTTPIVVTSESPPATQPSLERSTLLLTEATAKKISMTSYAVTERPTELSPPKTTSIAKYLFHRIASTFTPTEGQSTTRREHLPTKGHAGQVATTVSSFTTTSPSSANVFLKILNMAVPRTSNEKKGLDHDKLLKSGNDNEVRDACHPSRCLNNGTCVLSSIARKGFFCSCPSGFRGSLCQFTYLLHMCIFQPCLHGGTCKDHANGFRCACQEGYRGKRCHRDVDECNDLANCVGGSCINVPGSFYCACPTGYLRSPDRSACADVDECERSPCPRGMRCQNSPGSYHCECEGLQEQFDPVTQRCLSPNLPTTTITSVLLEPIGEERSTCYTDHQTCGHVLVANVTEQECCCTMGRAWGKCNSCPFVGTPGYQQLCPKGHGLIVKEDSPEILDIDECSLFDQRMICPNGKCENSYGAFQCICNRGFYYNRQAHGCEDFDECMHGDKCVGGTCSNTIGAFRCQCPSGSVLRYGRAKAVCVPIPTERSQGRRWFENGRSSTRRQRVDQCSRGSCQHGICVSTKTGNVCRCRRGYKFDPSTRTCVDINECVEQNRLYFLCIRGRCINTDGSFLCKCNPGYKLTRNAQGVGLCLRDVITDNDYLNDRPI</sequence>
<feature type="compositionally biased region" description="Polar residues" evidence="11">
    <location>
        <begin position="806"/>
        <end position="818"/>
    </location>
</feature>
<evidence type="ECO:0000256" key="7">
    <source>
        <dbReference type="ARBA" id="ARBA00022737"/>
    </source>
</evidence>
<evidence type="ECO:0000259" key="14">
    <source>
        <dbReference type="PROSITE" id="PS51364"/>
    </source>
</evidence>
<dbReference type="PROSITE" id="PS01187">
    <property type="entry name" value="EGF_CA"/>
    <property type="match status" value="4"/>
</dbReference>
<dbReference type="SUPFAM" id="SSF57581">
    <property type="entry name" value="TB module/8-cys domain"/>
    <property type="match status" value="3"/>
</dbReference>
<dbReference type="InterPro" id="IPR036773">
    <property type="entry name" value="TB_dom_sf"/>
</dbReference>
<dbReference type="Pfam" id="PF07645">
    <property type="entry name" value="EGF_CA"/>
    <property type="match status" value="5"/>
</dbReference>
<evidence type="ECO:0000256" key="2">
    <source>
        <dbReference type="ARBA" id="ARBA00006127"/>
    </source>
</evidence>
<keyword evidence="5 10" id="KW-0245">EGF-like domain</keyword>
<feature type="domain" description="EGF-like" evidence="13">
    <location>
        <begin position="985"/>
        <end position="1021"/>
    </location>
</feature>
<feature type="domain" description="TB" evidence="14">
    <location>
        <begin position="312"/>
        <end position="351"/>
    </location>
</feature>
<dbReference type="Gene3D" id="2.10.25.10">
    <property type="entry name" value="Laminin"/>
    <property type="match status" value="12"/>
</dbReference>
<evidence type="ECO:0000256" key="6">
    <source>
        <dbReference type="ARBA" id="ARBA00022729"/>
    </source>
</evidence>
<evidence type="ECO:0000256" key="11">
    <source>
        <dbReference type="SAM" id="MobiDB-lite"/>
    </source>
</evidence>
<dbReference type="PROSITE" id="PS50026">
    <property type="entry name" value="EGF_3"/>
    <property type="match status" value="6"/>
</dbReference>
<evidence type="ECO:0000256" key="3">
    <source>
        <dbReference type="ARBA" id="ARBA00022525"/>
    </source>
</evidence>
<feature type="compositionally biased region" description="Low complexity" evidence="11">
    <location>
        <begin position="575"/>
        <end position="586"/>
    </location>
</feature>
<dbReference type="InterPro" id="IPR001881">
    <property type="entry name" value="EGF-like_Ca-bd_dom"/>
</dbReference>
<feature type="region of interest" description="Disordered" evidence="11">
    <location>
        <begin position="796"/>
        <end position="818"/>
    </location>
</feature>
<protein>
    <submittedName>
        <fullName evidence="15">Uncharacterized protein</fullName>
    </submittedName>
</protein>
<keyword evidence="4" id="KW-0272">Extracellular matrix</keyword>
<evidence type="ECO:0000259" key="13">
    <source>
        <dbReference type="PROSITE" id="PS50026"/>
    </source>
</evidence>